<evidence type="ECO:0000256" key="4">
    <source>
        <dbReference type="ARBA" id="ARBA00023242"/>
    </source>
</evidence>
<dbReference type="InterPro" id="IPR003874">
    <property type="entry name" value="CDC45"/>
</dbReference>
<keyword evidence="8" id="KW-1185">Reference proteome</keyword>
<reference evidence="8" key="1">
    <citation type="submission" date="2024-06" db="EMBL/GenBank/DDBJ databases">
        <title>Multi-omics analyses provide insights into the biosynthesis of the anticancer antibiotic pleurotin in Hohenbuehelia grisea.</title>
        <authorList>
            <person name="Weaver J.A."/>
            <person name="Alberti F."/>
        </authorList>
    </citation>
    <scope>NUCLEOTIDE SEQUENCE [LARGE SCALE GENOMIC DNA]</scope>
    <source>
        <strain evidence="8">T-177</strain>
    </source>
</reference>
<sequence>MVWIPPPQLATPTRTSYAEAYQKVLAAHRRSPINSASSVVMLVAVDVDALCAARMLADLFKQDDVPYSIIPVADRDELAFQAHELAHYPLLHTIFLINMGAPVSLASEEFFEDCPPNVTINVIDSRRPISVENLFWGSEIAQRIVIWDDGDAENLRELGKAYETMLYAGELEEGSGDELSEDEGAEEDDSEDEEESEDENGERRKRRSSSTPDKRRSGKRRRVDKNPSSTVSIEDRHHYSSIVSHYFKLGISYGQSAAGTVYILATVLERADNEFLWLAILGLTYQYTTARISREYYERYQAIYHDEVSRLNPLPASETNGHTISTINPDDLNVRTCDELRFPLFRHWTLYDAMFHSSYVASKLGIWKERGRKRLTGFLAKMGFSILQTQQPYHHMDMDLKKRLRTQLDAIAPEYGLVELSYQSFLRSYGYRTQPLSAGDAVEGVSALLDAATGVRIDVEVEGARNGGEWFSGSRAWEAASARQGGDSGQGKKEQEEGQEKEDEAEADGAASDQWWVRNFWAAYDSLSDISALRDALPLAMAIHRAVVRQGTSIIDKQDIKSTRTYRVVTLQQGPDLALFCHPGMLARLGLWLIDALRDKLPGLNMRSKKKSLPLVLACLDERTGKYCVAGMMGALEYGDVRKNDFVHAFIEATTEFSTEVYRFSTHNPTVLEISQGELTTLLETLCDLQMRA</sequence>
<organism evidence="7 8">
    <name type="scientific">Hohenbuehelia grisea</name>
    <dbReference type="NCBI Taxonomy" id="104357"/>
    <lineage>
        <taxon>Eukaryota</taxon>
        <taxon>Fungi</taxon>
        <taxon>Dikarya</taxon>
        <taxon>Basidiomycota</taxon>
        <taxon>Agaricomycotina</taxon>
        <taxon>Agaricomycetes</taxon>
        <taxon>Agaricomycetidae</taxon>
        <taxon>Agaricales</taxon>
        <taxon>Pleurotineae</taxon>
        <taxon>Pleurotaceae</taxon>
        <taxon>Hohenbuehelia</taxon>
    </lineage>
</organism>
<evidence type="ECO:0000256" key="5">
    <source>
        <dbReference type="ARBA" id="ARBA00023306"/>
    </source>
</evidence>
<evidence type="ECO:0000313" key="8">
    <source>
        <dbReference type="Proteomes" id="UP001556367"/>
    </source>
</evidence>
<feature type="region of interest" description="Disordered" evidence="6">
    <location>
        <begin position="481"/>
        <end position="510"/>
    </location>
</feature>
<proteinExistence type="inferred from homology"/>
<protein>
    <recommendedName>
        <fullName evidence="9">Cell division control protein 45</fullName>
    </recommendedName>
</protein>
<evidence type="ECO:0000256" key="1">
    <source>
        <dbReference type="ARBA" id="ARBA00004123"/>
    </source>
</evidence>
<comment type="subcellular location">
    <subcellularLocation>
        <location evidence="1">Nucleus</location>
    </subcellularLocation>
</comment>
<evidence type="ECO:0008006" key="9">
    <source>
        <dbReference type="Google" id="ProtNLM"/>
    </source>
</evidence>
<evidence type="ECO:0000256" key="6">
    <source>
        <dbReference type="SAM" id="MobiDB-lite"/>
    </source>
</evidence>
<evidence type="ECO:0000256" key="3">
    <source>
        <dbReference type="ARBA" id="ARBA00022705"/>
    </source>
</evidence>
<keyword evidence="4" id="KW-0539">Nucleus</keyword>
<evidence type="ECO:0000256" key="2">
    <source>
        <dbReference type="ARBA" id="ARBA00010727"/>
    </source>
</evidence>
<feature type="region of interest" description="Disordered" evidence="6">
    <location>
        <begin position="172"/>
        <end position="232"/>
    </location>
</feature>
<name>A0ABR3IVU8_9AGAR</name>
<dbReference type="PANTHER" id="PTHR10507">
    <property type="entry name" value="CDC45-RELATED PROTEIN"/>
    <property type="match status" value="1"/>
</dbReference>
<gene>
    <name evidence="7" type="ORF">HGRIS_013534</name>
</gene>
<keyword evidence="3" id="KW-0235">DNA replication</keyword>
<comment type="similarity">
    <text evidence="2">Belongs to the CDC45 family.</text>
</comment>
<dbReference type="Proteomes" id="UP001556367">
    <property type="component" value="Unassembled WGS sequence"/>
</dbReference>
<evidence type="ECO:0000313" key="7">
    <source>
        <dbReference type="EMBL" id="KAL0947422.1"/>
    </source>
</evidence>
<keyword evidence="5" id="KW-0131">Cell cycle</keyword>
<accession>A0ABR3IVU8</accession>
<dbReference type="PANTHER" id="PTHR10507:SF0">
    <property type="entry name" value="CELL DIVISION CONTROL PROTEIN 45 HOMOLOG"/>
    <property type="match status" value="1"/>
</dbReference>
<dbReference type="Pfam" id="PF02724">
    <property type="entry name" value="CDC45"/>
    <property type="match status" value="1"/>
</dbReference>
<comment type="caution">
    <text evidence="7">The sequence shown here is derived from an EMBL/GenBank/DDBJ whole genome shotgun (WGS) entry which is preliminary data.</text>
</comment>
<feature type="compositionally biased region" description="Acidic residues" evidence="6">
    <location>
        <begin position="172"/>
        <end position="200"/>
    </location>
</feature>
<dbReference type="EMBL" id="JASNQZ010000015">
    <property type="protein sequence ID" value="KAL0947422.1"/>
    <property type="molecule type" value="Genomic_DNA"/>
</dbReference>